<evidence type="ECO:0000313" key="2">
    <source>
        <dbReference type="EMBL" id="KAB1208371.1"/>
    </source>
</evidence>
<dbReference type="EMBL" id="RXIC02000025">
    <property type="protein sequence ID" value="KAB1208371.1"/>
    <property type="molecule type" value="Genomic_DNA"/>
</dbReference>
<dbReference type="PANTHER" id="PTHR38370:SF1">
    <property type="entry name" value="BETA-1,4-XYLOSIDASE"/>
    <property type="match status" value="1"/>
</dbReference>
<protein>
    <submittedName>
        <fullName evidence="2">Uncharacterized protein</fullName>
    </submittedName>
</protein>
<name>A0A6A1V6R6_9ROSI</name>
<evidence type="ECO:0000256" key="1">
    <source>
        <dbReference type="SAM" id="MobiDB-lite"/>
    </source>
</evidence>
<reference evidence="2 3" key="1">
    <citation type="journal article" date="2019" name="Plant Biotechnol. J.">
        <title>The red bayberry genome and genetic basis of sex determination.</title>
        <authorList>
            <person name="Jia H.M."/>
            <person name="Jia H.J."/>
            <person name="Cai Q.L."/>
            <person name="Wang Y."/>
            <person name="Zhao H.B."/>
            <person name="Yang W.F."/>
            <person name="Wang G.Y."/>
            <person name="Li Y.H."/>
            <person name="Zhan D.L."/>
            <person name="Shen Y.T."/>
            <person name="Niu Q.F."/>
            <person name="Chang L."/>
            <person name="Qiu J."/>
            <person name="Zhao L."/>
            <person name="Xie H.B."/>
            <person name="Fu W.Y."/>
            <person name="Jin J."/>
            <person name="Li X.W."/>
            <person name="Jiao Y."/>
            <person name="Zhou C.C."/>
            <person name="Tu T."/>
            <person name="Chai C.Y."/>
            <person name="Gao J.L."/>
            <person name="Fan L.J."/>
            <person name="van de Weg E."/>
            <person name="Wang J.Y."/>
            <person name="Gao Z.S."/>
        </authorList>
    </citation>
    <scope>NUCLEOTIDE SEQUENCE [LARGE SCALE GENOMIC DNA]</scope>
    <source>
        <tissue evidence="2">Leaves</tissue>
    </source>
</reference>
<comment type="caution">
    <text evidence="2">The sequence shown here is derived from an EMBL/GenBank/DDBJ whole genome shotgun (WGS) entry which is preliminary data.</text>
</comment>
<dbReference type="PANTHER" id="PTHR38370">
    <property type="entry name" value="BETA-1,4-XYLOSIDASE"/>
    <property type="match status" value="1"/>
</dbReference>
<proteinExistence type="predicted"/>
<organism evidence="2 3">
    <name type="scientific">Morella rubra</name>
    <name type="common">Chinese bayberry</name>
    <dbReference type="NCBI Taxonomy" id="262757"/>
    <lineage>
        <taxon>Eukaryota</taxon>
        <taxon>Viridiplantae</taxon>
        <taxon>Streptophyta</taxon>
        <taxon>Embryophyta</taxon>
        <taxon>Tracheophyta</taxon>
        <taxon>Spermatophyta</taxon>
        <taxon>Magnoliopsida</taxon>
        <taxon>eudicotyledons</taxon>
        <taxon>Gunneridae</taxon>
        <taxon>Pentapetalae</taxon>
        <taxon>rosids</taxon>
        <taxon>fabids</taxon>
        <taxon>Fagales</taxon>
        <taxon>Myricaceae</taxon>
        <taxon>Morella</taxon>
    </lineage>
</organism>
<dbReference type="Proteomes" id="UP000516437">
    <property type="component" value="Chromosome 7"/>
</dbReference>
<keyword evidence="3" id="KW-1185">Reference proteome</keyword>
<accession>A0A6A1V6R6</accession>
<dbReference type="AlphaFoldDB" id="A0A6A1V6R6"/>
<feature type="region of interest" description="Disordered" evidence="1">
    <location>
        <begin position="23"/>
        <end position="109"/>
    </location>
</feature>
<feature type="compositionally biased region" description="Polar residues" evidence="1">
    <location>
        <begin position="78"/>
        <end position="89"/>
    </location>
</feature>
<evidence type="ECO:0000313" key="3">
    <source>
        <dbReference type="Proteomes" id="UP000516437"/>
    </source>
</evidence>
<dbReference type="OrthoDB" id="1929722at2759"/>
<sequence length="109" mass="12181">MEGLIPYLIRVVKKQRPQNSYRCLSQSQGSSRSYHLLVNAPDSTNGSSHRRTLSEFQPPAVEFIEQRSGLEHIRRRTVGNNSPSASSMGSGPKSGSYPFHVSKEAHNFH</sequence>
<gene>
    <name evidence="2" type="ORF">CJ030_MR7G001340</name>
</gene>
<feature type="compositionally biased region" description="Polar residues" evidence="1">
    <location>
        <begin position="23"/>
        <end position="33"/>
    </location>
</feature>